<proteinExistence type="predicted"/>
<evidence type="ECO:0000313" key="1">
    <source>
        <dbReference type="EMBL" id="CAG8563238.1"/>
    </source>
</evidence>
<name>A0ACA9M352_9GLOM</name>
<sequence>MSPKFMSNSDEEDHDTHHHTYWKVSNVTHPYAINPNNKTTRQCSILFYVYKDISPPIHLYYRLTNFYQNEREDAKVSQSQIPSSSIHAGWSRIPFLMIDTSQSTVATYNITNITYNFTSTGIAAPGDSSKYGKTHYSLSEIRPPPNWEHRYPNGTYTEAFPPINPAEDEHFQVWMRIAGLPNFRKIYGKNDSGVLTAGYYQIDIDT</sequence>
<feature type="non-terminal residue" evidence="1">
    <location>
        <position position="206"/>
    </location>
</feature>
<keyword evidence="2" id="KW-1185">Reference proteome</keyword>
<organism evidence="1 2">
    <name type="scientific">Acaulospora colombiana</name>
    <dbReference type="NCBI Taxonomy" id="27376"/>
    <lineage>
        <taxon>Eukaryota</taxon>
        <taxon>Fungi</taxon>
        <taxon>Fungi incertae sedis</taxon>
        <taxon>Mucoromycota</taxon>
        <taxon>Glomeromycotina</taxon>
        <taxon>Glomeromycetes</taxon>
        <taxon>Diversisporales</taxon>
        <taxon>Acaulosporaceae</taxon>
        <taxon>Acaulospora</taxon>
    </lineage>
</organism>
<reference evidence="1" key="1">
    <citation type="submission" date="2021-06" db="EMBL/GenBank/DDBJ databases">
        <authorList>
            <person name="Kallberg Y."/>
            <person name="Tangrot J."/>
            <person name="Rosling A."/>
        </authorList>
    </citation>
    <scope>NUCLEOTIDE SEQUENCE</scope>
    <source>
        <strain evidence="1">CL356</strain>
    </source>
</reference>
<comment type="caution">
    <text evidence="1">The sequence shown here is derived from an EMBL/GenBank/DDBJ whole genome shotgun (WGS) entry which is preliminary data.</text>
</comment>
<evidence type="ECO:0000313" key="2">
    <source>
        <dbReference type="Proteomes" id="UP000789525"/>
    </source>
</evidence>
<accession>A0ACA9M352</accession>
<dbReference type="EMBL" id="CAJVPT010009608">
    <property type="protein sequence ID" value="CAG8563238.1"/>
    <property type="molecule type" value="Genomic_DNA"/>
</dbReference>
<protein>
    <submittedName>
        <fullName evidence="1">12850_t:CDS:1</fullName>
    </submittedName>
</protein>
<gene>
    <name evidence="1" type="ORF">ACOLOM_LOCUS5318</name>
</gene>
<dbReference type="Proteomes" id="UP000789525">
    <property type="component" value="Unassembled WGS sequence"/>
</dbReference>